<sequence>MSLWYVLNVLHWRTMCGMKTANGMRELWIVSLGNARTVSSCGMGKMQGCGQCVECEDHGYWMKRKLWLFRRDSVRSMANESWRWVTCRMRTVRR</sequence>
<proteinExistence type="predicted"/>
<comment type="caution">
    <text evidence="1">The sequence shown here is derived from an EMBL/GenBank/DDBJ whole genome shotgun (WGS) entry which is preliminary data.</text>
</comment>
<name>A0A4Y2PB54_ARAVE</name>
<gene>
    <name evidence="1" type="ORF">AVEN_241126_1</name>
</gene>
<dbReference type="AlphaFoldDB" id="A0A4Y2PB54"/>
<evidence type="ECO:0000313" key="1">
    <source>
        <dbReference type="EMBL" id="GBN49205.1"/>
    </source>
</evidence>
<keyword evidence="2" id="KW-1185">Reference proteome</keyword>
<dbReference type="Proteomes" id="UP000499080">
    <property type="component" value="Unassembled WGS sequence"/>
</dbReference>
<accession>A0A4Y2PB54</accession>
<dbReference type="EMBL" id="BGPR01292605">
    <property type="protein sequence ID" value="GBN49205.1"/>
    <property type="molecule type" value="Genomic_DNA"/>
</dbReference>
<reference evidence="1 2" key="1">
    <citation type="journal article" date="2019" name="Sci. Rep.">
        <title>Orb-weaving spider Araneus ventricosus genome elucidates the spidroin gene catalogue.</title>
        <authorList>
            <person name="Kono N."/>
            <person name="Nakamura H."/>
            <person name="Ohtoshi R."/>
            <person name="Moran D.A.P."/>
            <person name="Shinohara A."/>
            <person name="Yoshida Y."/>
            <person name="Fujiwara M."/>
            <person name="Mori M."/>
            <person name="Tomita M."/>
            <person name="Arakawa K."/>
        </authorList>
    </citation>
    <scope>NUCLEOTIDE SEQUENCE [LARGE SCALE GENOMIC DNA]</scope>
</reference>
<evidence type="ECO:0000313" key="2">
    <source>
        <dbReference type="Proteomes" id="UP000499080"/>
    </source>
</evidence>
<protein>
    <submittedName>
        <fullName evidence="1">Uncharacterized protein</fullName>
    </submittedName>
</protein>
<organism evidence="1 2">
    <name type="scientific">Araneus ventricosus</name>
    <name type="common">Orbweaver spider</name>
    <name type="synonym">Epeira ventricosa</name>
    <dbReference type="NCBI Taxonomy" id="182803"/>
    <lineage>
        <taxon>Eukaryota</taxon>
        <taxon>Metazoa</taxon>
        <taxon>Ecdysozoa</taxon>
        <taxon>Arthropoda</taxon>
        <taxon>Chelicerata</taxon>
        <taxon>Arachnida</taxon>
        <taxon>Araneae</taxon>
        <taxon>Araneomorphae</taxon>
        <taxon>Entelegynae</taxon>
        <taxon>Araneoidea</taxon>
        <taxon>Araneidae</taxon>
        <taxon>Araneus</taxon>
    </lineage>
</organism>